<evidence type="ECO:0000256" key="11">
    <source>
        <dbReference type="ARBA" id="ARBA00023554"/>
    </source>
</evidence>
<gene>
    <name evidence="19" type="primary">icd</name>
    <name evidence="19" type="ORF">ABOD76_14415</name>
</gene>
<dbReference type="Pfam" id="PF00180">
    <property type="entry name" value="Iso_dh"/>
    <property type="match status" value="1"/>
</dbReference>
<feature type="binding site" evidence="13">
    <location>
        <position position="348"/>
    </location>
    <ligand>
        <name>NADP(+)</name>
        <dbReference type="ChEBI" id="CHEBI:58349"/>
    </ligand>
</feature>
<evidence type="ECO:0000256" key="15">
    <source>
        <dbReference type="PIRSR" id="PIRSR604439-4"/>
    </source>
</evidence>
<feature type="site" description="Critical for catalysis" evidence="15">
    <location>
        <position position="229"/>
    </location>
</feature>
<dbReference type="PROSITE" id="PS00470">
    <property type="entry name" value="IDH_IMDH"/>
    <property type="match status" value="1"/>
</dbReference>
<feature type="binding site" evidence="12">
    <location>
        <position position="118"/>
    </location>
    <ligand>
        <name>D-threo-isocitrate</name>
        <dbReference type="ChEBI" id="CHEBI:15562"/>
    </ligand>
</feature>
<feature type="binding site" evidence="13">
    <location>
        <position position="391"/>
    </location>
    <ligand>
        <name>NADP(+)</name>
        <dbReference type="ChEBI" id="CHEBI:58349"/>
    </ligand>
</feature>
<evidence type="ECO:0000256" key="17">
    <source>
        <dbReference type="RuleBase" id="RU004446"/>
    </source>
</evidence>
<dbReference type="GO" id="GO:0006099">
    <property type="term" value="P:tricarboxylic acid cycle"/>
    <property type="evidence" value="ECO:0007669"/>
    <property type="project" value="UniProtKB-UniRule"/>
</dbReference>
<dbReference type="NCBIfam" id="TIGR00183">
    <property type="entry name" value="prok_nadp_idh"/>
    <property type="match status" value="1"/>
</dbReference>
<evidence type="ECO:0000256" key="4">
    <source>
        <dbReference type="ARBA" id="ARBA00022435"/>
    </source>
</evidence>
<feature type="binding site" evidence="12">
    <location>
        <position position="152"/>
    </location>
    <ligand>
        <name>D-threo-isocitrate</name>
        <dbReference type="ChEBI" id="CHEBI:15562"/>
    </ligand>
</feature>
<evidence type="ECO:0000256" key="3">
    <source>
        <dbReference type="ARBA" id="ARBA00011738"/>
    </source>
</evidence>
<keyword evidence="9" id="KW-0560">Oxidoreductase</keyword>
<feature type="binding site" evidence="13">
    <location>
        <begin position="335"/>
        <end position="341"/>
    </location>
    <ligand>
        <name>NADP(+)</name>
        <dbReference type="ChEBI" id="CHEBI:58349"/>
    </ligand>
</feature>
<sequence>MDQHIKVPEGQKISMQDGKLTVPTNPVIPFVEGDGTGPDIWRASVRVLDAAVEKAYGGERRIAWMEVYAGEKATQVYGENEWLPQSTIDAFQEYLIGIKGPLTTPVGGGIRSINVALRQELDLYACLRPVQYFDGVPTPVKNPENVDMVIFRENTEDIYAGIEYQAGTPEAAKMRDFLVNEMGVKKIRFPDSSSFGVKPVSREGTERLVRAAIQYAIDNGRKSVTLVHKGNIMKFTEGSFRDWGYELAKREFGGVELDGGPWVQLPGGIVIKDVIADAFLQQILLRPKEYDVIATLNLNGDYISDALAAQVGGIGIAPGANINYLTGTAIFEATHGTAPKYAGKDVINPSSVILSGEMMLRYLGWTEAADLIIASLSKTIGQKTVTYDFARLMDGANEVGTSKFADALISNM</sequence>
<feature type="binding site" evidence="13">
    <location>
        <position position="103"/>
    </location>
    <ligand>
        <name>NADP(+)</name>
        <dbReference type="ChEBI" id="CHEBI:58349"/>
    </ligand>
</feature>
<dbReference type="AlphaFoldDB" id="A0AAU7U8D0"/>
<dbReference type="SUPFAM" id="SSF53659">
    <property type="entry name" value="Isocitrate/Isopropylmalate dehydrogenase-like"/>
    <property type="match status" value="1"/>
</dbReference>
<keyword evidence="8 13" id="KW-0521">NADP</keyword>
<comment type="cofactor">
    <cofactor evidence="1">
        <name>Mn(2+)</name>
        <dbReference type="ChEBI" id="CHEBI:29035"/>
    </cofactor>
</comment>
<evidence type="ECO:0000256" key="16">
    <source>
        <dbReference type="PIRSR" id="PIRSR604439-5"/>
    </source>
</evidence>
<keyword evidence="5 17" id="KW-0816">Tricarboxylic acid cycle</keyword>
<dbReference type="InterPro" id="IPR024084">
    <property type="entry name" value="IsoPropMal-DH-like_dom"/>
</dbReference>
<dbReference type="PANTHER" id="PTHR43504">
    <property type="entry name" value="ISOCITRATE DEHYDROGENASE [NADP]"/>
    <property type="match status" value="1"/>
</dbReference>
<feature type="modified residue" description="N6-succinyllysine" evidence="16">
    <location>
        <position position="99"/>
    </location>
</feature>
<dbReference type="GO" id="GO:0006097">
    <property type="term" value="P:glyoxylate cycle"/>
    <property type="evidence" value="ECO:0007669"/>
    <property type="project" value="UniProtKB-KW"/>
</dbReference>
<evidence type="ECO:0000256" key="7">
    <source>
        <dbReference type="ARBA" id="ARBA00022842"/>
    </source>
</evidence>
<dbReference type="SMART" id="SM01329">
    <property type="entry name" value="Iso_dh"/>
    <property type="match status" value="1"/>
</dbReference>
<evidence type="ECO:0000256" key="13">
    <source>
        <dbReference type="PIRSR" id="PIRSR604439-2"/>
    </source>
</evidence>
<feature type="binding site" evidence="12">
    <location>
        <position position="114"/>
    </location>
    <ligand>
        <name>D-threo-isocitrate</name>
        <dbReference type="ChEBI" id="CHEBI:15562"/>
    </ligand>
</feature>
<dbReference type="InterPro" id="IPR004439">
    <property type="entry name" value="Isocitrate_DH_NADP_dimer_prok"/>
</dbReference>
<evidence type="ECO:0000256" key="2">
    <source>
        <dbReference type="ARBA" id="ARBA00007769"/>
    </source>
</evidence>
<feature type="binding site" evidence="13">
    <location>
        <position position="387"/>
    </location>
    <ligand>
        <name>NADP(+)</name>
        <dbReference type="ChEBI" id="CHEBI:58349"/>
    </ligand>
</feature>
<dbReference type="GO" id="GO:0051287">
    <property type="term" value="F:NAD binding"/>
    <property type="evidence" value="ECO:0007669"/>
    <property type="project" value="InterPro"/>
</dbReference>
<feature type="binding site" evidence="12">
    <location>
        <position position="112"/>
    </location>
    <ligand>
        <name>D-threo-isocitrate</name>
        <dbReference type="ChEBI" id="CHEBI:15562"/>
    </ligand>
</feature>
<evidence type="ECO:0000256" key="5">
    <source>
        <dbReference type="ARBA" id="ARBA00022532"/>
    </source>
</evidence>
<feature type="modified residue" description="Phosphoserine" evidence="16">
    <location>
        <position position="112"/>
    </location>
</feature>
<dbReference type="RefSeq" id="WP_350242669.1">
    <property type="nucleotide sequence ID" value="NZ_CP158299.1"/>
</dbReference>
<evidence type="ECO:0000256" key="1">
    <source>
        <dbReference type="ARBA" id="ARBA00001936"/>
    </source>
</evidence>
<dbReference type="GO" id="GO:0004450">
    <property type="term" value="F:isocitrate dehydrogenase (NADP+) activity"/>
    <property type="evidence" value="ECO:0007669"/>
    <property type="project" value="UniProtKB-UniRule"/>
</dbReference>
<evidence type="ECO:0000256" key="6">
    <source>
        <dbReference type="ARBA" id="ARBA00022723"/>
    </source>
</evidence>
<evidence type="ECO:0000256" key="10">
    <source>
        <dbReference type="ARBA" id="ARBA00023211"/>
    </source>
</evidence>
<evidence type="ECO:0000256" key="9">
    <source>
        <dbReference type="ARBA" id="ARBA00023002"/>
    </source>
</evidence>
<dbReference type="GO" id="GO:0000287">
    <property type="term" value="F:magnesium ion binding"/>
    <property type="evidence" value="ECO:0007669"/>
    <property type="project" value="InterPro"/>
</dbReference>
<comment type="similarity">
    <text evidence="2">Belongs to the isocitrate and isopropylmalate dehydrogenases family.</text>
</comment>
<evidence type="ECO:0000313" key="19">
    <source>
        <dbReference type="EMBL" id="XBV84632.1"/>
    </source>
</evidence>
<feature type="domain" description="Isopropylmalate dehydrogenase-like" evidence="18">
    <location>
        <begin position="27"/>
        <end position="408"/>
    </location>
</feature>
<comment type="subunit">
    <text evidence="3">Homodimer.</text>
</comment>
<name>A0AAU7U8D0_9DEIO</name>
<dbReference type="PANTHER" id="PTHR43504:SF1">
    <property type="entry name" value="ISOCITRATE DEHYDROGENASE [NADP]"/>
    <property type="match status" value="1"/>
</dbReference>
<feature type="site" description="Critical for catalysis" evidence="15">
    <location>
        <position position="159"/>
    </location>
</feature>
<dbReference type="EMBL" id="CP158299">
    <property type="protein sequence ID" value="XBV84632.1"/>
    <property type="molecule type" value="Genomic_DNA"/>
</dbReference>
<proteinExistence type="inferred from homology"/>
<feature type="binding site" evidence="12">
    <location>
        <position position="128"/>
    </location>
    <ligand>
        <name>D-threo-isocitrate</name>
        <dbReference type="ChEBI" id="CHEBI:15562"/>
    </ligand>
</feature>
<comment type="catalytic activity">
    <reaction evidence="11">
        <text>D-threo-isocitrate + NADP(+) = 2-oxoglutarate + CO2 + NADPH</text>
        <dbReference type="Rhea" id="RHEA:19629"/>
        <dbReference type="ChEBI" id="CHEBI:15562"/>
        <dbReference type="ChEBI" id="CHEBI:16526"/>
        <dbReference type="ChEBI" id="CHEBI:16810"/>
        <dbReference type="ChEBI" id="CHEBI:57783"/>
        <dbReference type="ChEBI" id="CHEBI:58349"/>
        <dbReference type="EC" id="1.1.1.42"/>
    </reaction>
</comment>
<feature type="modified residue" description="N6-acetyllysine" evidence="16">
    <location>
        <position position="141"/>
    </location>
</feature>
<dbReference type="Gene3D" id="3.40.718.10">
    <property type="entry name" value="Isopropylmalate Dehydrogenase"/>
    <property type="match status" value="1"/>
</dbReference>
<dbReference type="InterPro" id="IPR019818">
    <property type="entry name" value="IsoCit/isopropylmalate_DH_CS"/>
</dbReference>
<keyword evidence="10 14" id="KW-0464">Manganese</keyword>
<evidence type="ECO:0000256" key="12">
    <source>
        <dbReference type="PIRSR" id="PIRSR604439-1"/>
    </source>
</evidence>
<organism evidence="19">
    <name type="scientific">Deinococcus sonorensis KR-87</name>
    <dbReference type="NCBI Taxonomy" id="694439"/>
    <lineage>
        <taxon>Bacteria</taxon>
        <taxon>Thermotogati</taxon>
        <taxon>Deinococcota</taxon>
        <taxon>Deinococci</taxon>
        <taxon>Deinococcales</taxon>
        <taxon>Deinococcaceae</taxon>
        <taxon>Deinococcus</taxon>
    </lineage>
</organism>
<evidence type="ECO:0000259" key="18">
    <source>
        <dbReference type="SMART" id="SM01329"/>
    </source>
</evidence>
<keyword evidence="4 17" id="KW-0329">Glyoxylate bypass</keyword>
<reference evidence="19" key="1">
    <citation type="submission" date="2024-06" db="EMBL/GenBank/DDBJ databases">
        <title>Draft Genome Sequence of Deinococcus sonorensis Type Strain KR-87, a Biofilm Producing Representative of the Genus Deinococcus.</title>
        <authorList>
            <person name="Boren L.S."/>
            <person name="Grosso R.A."/>
            <person name="Hugenberg-Cox A.N."/>
            <person name="Hill J.T.E."/>
            <person name="Albert C.M."/>
            <person name="Tuohy J.M."/>
        </authorList>
    </citation>
    <scope>NUCLEOTIDE SEQUENCE</scope>
    <source>
        <strain evidence="19">KR-87</strain>
    </source>
</reference>
<accession>A0AAU7U8D0</accession>
<dbReference type="KEGG" id="dsc:ABOD76_14415"/>
<evidence type="ECO:0000256" key="14">
    <source>
        <dbReference type="PIRSR" id="PIRSR604439-3"/>
    </source>
</evidence>
<dbReference type="EC" id="1.1.1.42" evidence="17"/>
<keyword evidence="6 17" id="KW-0479">Metal-binding</keyword>
<comment type="cofactor">
    <cofactor evidence="14">
        <name>Mg(2+)</name>
        <dbReference type="ChEBI" id="CHEBI:18420"/>
    </cofactor>
    <cofactor evidence="14">
        <name>Mn(2+)</name>
        <dbReference type="ChEBI" id="CHEBI:29035"/>
    </cofactor>
    <text evidence="14">Binds 1 Mg(2+) or Mn(2+) ion per subunit.</text>
</comment>
<feature type="binding site" evidence="14">
    <location>
        <position position="301"/>
    </location>
    <ligand>
        <name>Mg(2+)</name>
        <dbReference type="ChEBI" id="CHEBI:18420"/>
    </ligand>
</feature>
<dbReference type="NCBIfam" id="NF005425">
    <property type="entry name" value="PRK07006.1"/>
    <property type="match status" value="1"/>
</dbReference>
<protein>
    <recommendedName>
        <fullName evidence="17">Isocitrate dehydrogenase [NADP]</fullName>
        <ecNumber evidence="17">1.1.1.42</ecNumber>
    </recommendedName>
</protein>
<evidence type="ECO:0000256" key="8">
    <source>
        <dbReference type="ARBA" id="ARBA00022857"/>
    </source>
</evidence>
<keyword evidence="7 14" id="KW-0460">Magnesium</keyword>